<comment type="caution">
    <text evidence="1">The sequence shown here is derived from an EMBL/GenBank/DDBJ whole genome shotgun (WGS) entry which is preliminary data.</text>
</comment>
<evidence type="ECO:0000313" key="2">
    <source>
        <dbReference type="Proteomes" id="UP000622245"/>
    </source>
</evidence>
<dbReference type="RefSeq" id="WP_203147529.1">
    <property type="nucleotide sequence ID" value="NZ_JAEVHL010000017.1"/>
</dbReference>
<reference evidence="1 2" key="1">
    <citation type="submission" date="2021-01" db="EMBL/GenBank/DDBJ databases">
        <title>Draft genome sequence of Micromonospora sp. strain STR1s_6.</title>
        <authorList>
            <person name="Karlyshev A."/>
            <person name="Jawad R."/>
        </authorList>
    </citation>
    <scope>NUCLEOTIDE SEQUENCE [LARGE SCALE GENOMIC DNA]</scope>
    <source>
        <strain evidence="1 2">STR1S-6</strain>
    </source>
</reference>
<accession>A0ABS1YCJ4</accession>
<evidence type="ECO:0000313" key="1">
    <source>
        <dbReference type="EMBL" id="MBM0275123.1"/>
    </source>
</evidence>
<dbReference type="Proteomes" id="UP000622245">
    <property type="component" value="Unassembled WGS sequence"/>
</dbReference>
<dbReference type="EMBL" id="JAEVHL010000017">
    <property type="protein sequence ID" value="MBM0275123.1"/>
    <property type="molecule type" value="Genomic_DNA"/>
</dbReference>
<gene>
    <name evidence="1" type="ORF">JM949_06450</name>
</gene>
<sequence>MTTRKALYEALWEERYVPPAARPIQPVPFAQRRAYAADLLRVGGVPRTPAEPSPDDDVLRMTDQYRWSPQQVGSVLGLTTDQVARILARHGRRPALEEGLAA</sequence>
<protein>
    <recommendedName>
        <fullName evidence="3">Sigma-70, region 4</fullName>
    </recommendedName>
</protein>
<organism evidence="1 2">
    <name type="scientific">Micromonospora tarensis</name>
    <dbReference type="NCBI Taxonomy" id="2806100"/>
    <lineage>
        <taxon>Bacteria</taxon>
        <taxon>Bacillati</taxon>
        <taxon>Actinomycetota</taxon>
        <taxon>Actinomycetes</taxon>
        <taxon>Micromonosporales</taxon>
        <taxon>Micromonosporaceae</taxon>
        <taxon>Micromonospora</taxon>
    </lineage>
</organism>
<evidence type="ECO:0008006" key="3">
    <source>
        <dbReference type="Google" id="ProtNLM"/>
    </source>
</evidence>
<name>A0ABS1YCJ4_9ACTN</name>
<proteinExistence type="predicted"/>
<keyword evidence="2" id="KW-1185">Reference proteome</keyword>